<organism evidence="1 2">
    <name type="scientific">Corynebacterium propinquum</name>
    <dbReference type="NCBI Taxonomy" id="43769"/>
    <lineage>
        <taxon>Bacteria</taxon>
        <taxon>Bacillati</taxon>
        <taxon>Actinomycetota</taxon>
        <taxon>Actinomycetes</taxon>
        <taxon>Mycobacteriales</taxon>
        <taxon>Corynebacteriaceae</taxon>
        <taxon>Corynebacterium</taxon>
    </lineage>
</organism>
<reference evidence="1" key="1">
    <citation type="submission" date="2023-05" db="EMBL/GenBank/DDBJ databases">
        <title>Metabolic capabilities are highly conserved among human nasal-associated Corynebacterium species in pangenomic analyses.</title>
        <authorList>
            <person name="Tran T.H."/>
            <person name="Roberts A.Q."/>
            <person name="Escapa I.F."/>
            <person name="Gao W."/>
            <person name="Conlan S."/>
            <person name="Kong H."/>
            <person name="Segre J.A."/>
            <person name="Kelly M.S."/>
            <person name="Lemon K.P."/>
        </authorList>
    </citation>
    <scope>NUCLEOTIDE SEQUENCE</scope>
    <source>
        <strain evidence="1">KPL2654</strain>
    </source>
</reference>
<gene>
    <name evidence="1" type="ORF">QPX54_11260</name>
</gene>
<dbReference type="RefSeq" id="WP_284590040.1">
    <property type="nucleotide sequence ID" value="NZ_JASNVG010000010.1"/>
</dbReference>
<dbReference type="EMBL" id="JASNVP010000016">
    <property type="protein sequence ID" value="MDK4327076.1"/>
    <property type="molecule type" value="Genomic_DNA"/>
</dbReference>
<comment type="caution">
    <text evidence="1">The sequence shown here is derived from an EMBL/GenBank/DDBJ whole genome shotgun (WGS) entry which is preliminary data.</text>
</comment>
<proteinExistence type="predicted"/>
<dbReference type="Proteomes" id="UP001226160">
    <property type="component" value="Unassembled WGS sequence"/>
</dbReference>
<protein>
    <submittedName>
        <fullName evidence="1">Toxin HicA</fullName>
    </submittedName>
</protein>
<accession>A0AAP4BWU9</accession>
<evidence type="ECO:0000313" key="1">
    <source>
        <dbReference type="EMBL" id="MDK4327076.1"/>
    </source>
</evidence>
<name>A0AAP4BWU9_9CORY</name>
<evidence type="ECO:0000313" key="2">
    <source>
        <dbReference type="Proteomes" id="UP001226160"/>
    </source>
</evidence>
<sequence length="87" mass="10082">MGKSIGDIVQAMKRSPKNVRFVDLEKVCDHYFERRNTKKTSHRTYKTPWLGDPRVNIQNAKGKAKPYQVHQVLEAIEKLGAQKKESE</sequence>
<dbReference type="AlphaFoldDB" id="A0AAP4BWU9"/>